<reference evidence="1" key="1">
    <citation type="journal article" date="2015" name="Nature">
        <title>Complex archaea that bridge the gap between prokaryotes and eukaryotes.</title>
        <authorList>
            <person name="Spang A."/>
            <person name="Saw J.H."/>
            <person name="Jorgensen S.L."/>
            <person name="Zaremba-Niedzwiedzka K."/>
            <person name="Martijn J."/>
            <person name="Lind A.E."/>
            <person name="van Eijk R."/>
            <person name="Schleper C."/>
            <person name="Guy L."/>
            <person name="Ettema T.J."/>
        </authorList>
    </citation>
    <scope>NUCLEOTIDE SEQUENCE</scope>
</reference>
<feature type="non-terminal residue" evidence="1">
    <location>
        <position position="26"/>
    </location>
</feature>
<dbReference type="EMBL" id="LAZR01070064">
    <property type="protein sequence ID" value="KKK45755.1"/>
    <property type="molecule type" value="Genomic_DNA"/>
</dbReference>
<proteinExistence type="predicted"/>
<name>A0A0F8WC95_9ZZZZ</name>
<comment type="caution">
    <text evidence="1">The sequence shown here is derived from an EMBL/GenBank/DDBJ whole genome shotgun (WGS) entry which is preliminary data.</text>
</comment>
<sequence>MPNAPITDEQLIEAYYAGSENAFDTL</sequence>
<protein>
    <submittedName>
        <fullName evidence="1">Uncharacterized protein</fullName>
    </submittedName>
</protein>
<accession>A0A0F8WC95</accession>
<evidence type="ECO:0000313" key="1">
    <source>
        <dbReference type="EMBL" id="KKK45755.1"/>
    </source>
</evidence>
<gene>
    <name evidence="1" type="ORF">LCGC14_3164980</name>
</gene>
<dbReference type="AlphaFoldDB" id="A0A0F8WC95"/>
<organism evidence="1">
    <name type="scientific">marine sediment metagenome</name>
    <dbReference type="NCBI Taxonomy" id="412755"/>
    <lineage>
        <taxon>unclassified sequences</taxon>
        <taxon>metagenomes</taxon>
        <taxon>ecological metagenomes</taxon>
    </lineage>
</organism>